<comment type="caution">
    <text evidence="7">The sequence shown here is derived from an EMBL/GenBank/DDBJ whole genome shotgun (WGS) entry which is preliminary data.</text>
</comment>
<evidence type="ECO:0000256" key="1">
    <source>
        <dbReference type="ARBA" id="ARBA00004141"/>
    </source>
</evidence>
<feature type="transmembrane region" description="Helical" evidence="6">
    <location>
        <begin position="439"/>
        <end position="461"/>
    </location>
</feature>
<feature type="transmembrane region" description="Helical" evidence="6">
    <location>
        <begin position="38"/>
        <end position="57"/>
    </location>
</feature>
<evidence type="ECO:0000256" key="5">
    <source>
        <dbReference type="ARBA" id="ARBA00023136"/>
    </source>
</evidence>
<feature type="transmembrane region" description="Helical" evidence="6">
    <location>
        <begin position="180"/>
        <end position="204"/>
    </location>
</feature>
<reference evidence="7 8" key="1">
    <citation type="submission" date="2017-05" db="EMBL/GenBank/DDBJ databases">
        <title>Genome of Polynucleobacter sp. MWH-Feld-100.</title>
        <authorList>
            <person name="Hahn M.W."/>
        </authorList>
    </citation>
    <scope>NUCLEOTIDE SEQUENCE [LARGE SCALE GENOMIC DNA]</scope>
    <source>
        <strain evidence="7 8">MWH-Feld-100</strain>
    </source>
</reference>
<dbReference type="Gene3D" id="1.20.1250.20">
    <property type="entry name" value="MFS general substrate transporter like domains"/>
    <property type="match status" value="1"/>
</dbReference>
<comment type="subcellular location">
    <subcellularLocation>
        <location evidence="1">Membrane</location>
        <topology evidence="1">Multi-pass membrane protein</topology>
    </subcellularLocation>
</comment>
<feature type="transmembrane region" description="Helical" evidence="6">
    <location>
        <begin position="210"/>
        <end position="231"/>
    </location>
</feature>
<dbReference type="Proteomes" id="UP000197528">
    <property type="component" value="Unassembled WGS sequence"/>
</dbReference>
<feature type="transmembrane region" description="Helical" evidence="6">
    <location>
        <begin position="69"/>
        <end position="87"/>
    </location>
</feature>
<dbReference type="GO" id="GO:0016020">
    <property type="term" value="C:membrane"/>
    <property type="evidence" value="ECO:0007669"/>
    <property type="project" value="UniProtKB-SubCell"/>
</dbReference>
<dbReference type="PANTHER" id="PTHR23538:SF1">
    <property type="entry name" value="44.5 KD BACTERIOCHLOROPHYLL SYNTHASE SUBUNIT"/>
    <property type="match status" value="1"/>
</dbReference>
<keyword evidence="4 6" id="KW-1133">Transmembrane helix</keyword>
<evidence type="ECO:0000256" key="2">
    <source>
        <dbReference type="ARBA" id="ARBA00008412"/>
    </source>
</evidence>
<accession>A0A254PQH7</accession>
<keyword evidence="3 6" id="KW-0812">Transmembrane</keyword>
<dbReference type="InterPro" id="IPR036259">
    <property type="entry name" value="MFS_trans_sf"/>
</dbReference>
<dbReference type="PIRSF" id="PIRSF016565">
    <property type="entry name" value="PucC"/>
    <property type="match status" value="1"/>
</dbReference>
<organism evidence="7 8">
    <name type="scientific">Polynucleobacter campilacus</name>
    <dbReference type="NCBI Taxonomy" id="1743163"/>
    <lineage>
        <taxon>Bacteria</taxon>
        <taxon>Pseudomonadati</taxon>
        <taxon>Pseudomonadota</taxon>
        <taxon>Betaproteobacteria</taxon>
        <taxon>Burkholderiales</taxon>
        <taxon>Burkholderiaceae</taxon>
        <taxon>Polynucleobacter</taxon>
    </lineage>
</organism>
<dbReference type="CDD" id="cd06176">
    <property type="entry name" value="MFS_BCD_PucC-like"/>
    <property type="match status" value="1"/>
</dbReference>
<protein>
    <submittedName>
        <fullName evidence="7">MFS transporter</fullName>
    </submittedName>
</protein>
<feature type="transmembrane region" description="Helical" evidence="6">
    <location>
        <begin position="390"/>
        <end position="413"/>
    </location>
</feature>
<dbReference type="InterPro" id="IPR026036">
    <property type="entry name" value="PucC"/>
</dbReference>
<dbReference type="AlphaFoldDB" id="A0A254PQH7"/>
<evidence type="ECO:0000256" key="6">
    <source>
        <dbReference type="SAM" id="Phobius"/>
    </source>
</evidence>
<evidence type="ECO:0000256" key="3">
    <source>
        <dbReference type="ARBA" id="ARBA00022692"/>
    </source>
</evidence>
<feature type="transmembrane region" description="Helical" evidence="6">
    <location>
        <begin position="137"/>
        <end position="159"/>
    </location>
</feature>
<feature type="transmembrane region" description="Helical" evidence="6">
    <location>
        <begin position="108"/>
        <end position="131"/>
    </location>
</feature>
<dbReference type="Pfam" id="PF03209">
    <property type="entry name" value="PUCC"/>
    <property type="match status" value="1"/>
</dbReference>
<name>A0A254PQH7_9BURK</name>
<proteinExistence type="inferred from homology"/>
<gene>
    <name evidence="7" type="ORF">CBI31_09895</name>
</gene>
<feature type="transmembrane region" description="Helical" evidence="6">
    <location>
        <begin position="296"/>
        <end position="318"/>
    </location>
</feature>
<sequence>MFTLTWRGKELFENWKRVSPRFLPFADIATKELPLSRLLRLSLFQVSVGMAMVMLIGTLNRVMIVELQVSAALVSIMVALPLLFAPFRALIGFKSDSHKSFLGWRRVPYIWIGSWLQFGGFAIMPFALILLSGDTTWPAWFAQAATGLAFLLVGAGMQTTQTAGLALASDLAQPEARPRVVAMMYMMLLVGMAVSSAIFGYLLIDITPILLIRVVQGVAATTLILNLIAAWKQEPRQPHLTAHSIPTPSFKATWATFSQQGKVMRFLLALGLGTAAFSMQDIILEPYGAEVLGLSVSATTVLTSLTSLGALLAFAVAARYLNRTIDPYRLASIGALFGIVAFSCVIFSEPLLSPLLFRCGAFLIGFGGGLFAVSTLTAAMSFESGGMNGLVLGAWGAVHATASGVAIAAGGVIRDVISGLATSGLLGDGLISTATGYSFVYHIEFYLLFATLIAIGPLVVINKHAVMNVSKKFGLDELPS</sequence>
<evidence type="ECO:0000313" key="8">
    <source>
        <dbReference type="Proteomes" id="UP000197528"/>
    </source>
</evidence>
<dbReference type="EMBL" id="NGUP01000007">
    <property type="protein sequence ID" value="OWS68803.1"/>
    <property type="molecule type" value="Genomic_DNA"/>
</dbReference>
<evidence type="ECO:0000313" key="7">
    <source>
        <dbReference type="EMBL" id="OWS68803.1"/>
    </source>
</evidence>
<dbReference type="OrthoDB" id="8558818at2"/>
<feature type="transmembrane region" description="Helical" evidence="6">
    <location>
        <begin position="330"/>
        <end position="349"/>
    </location>
</feature>
<dbReference type="InterPro" id="IPR004896">
    <property type="entry name" value="PucC-rel"/>
</dbReference>
<comment type="similarity">
    <text evidence="2">Belongs to the PucC family.</text>
</comment>
<keyword evidence="5 6" id="KW-0472">Membrane</keyword>
<dbReference type="PANTHER" id="PTHR23538">
    <property type="entry name" value="44.5 KD BACTERIOCHLOROPHYLL SYNTHASE SUBUNIT"/>
    <property type="match status" value="1"/>
</dbReference>
<feature type="transmembrane region" description="Helical" evidence="6">
    <location>
        <begin position="355"/>
        <end position="378"/>
    </location>
</feature>
<keyword evidence="8" id="KW-1185">Reference proteome</keyword>
<dbReference type="SUPFAM" id="SSF103473">
    <property type="entry name" value="MFS general substrate transporter"/>
    <property type="match status" value="1"/>
</dbReference>
<evidence type="ECO:0000256" key="4">
    <source>
        <dbReference type="ARBA" id="ARBA00022989"/>
    </source>
</evidence>